<reference evidence="3 4" key="1">
    <citation type="journal article" date="2014" name="Int. J. Syst. Evol. Microbiol.">
        <title>Description of Galbitalea soli gen. nov., sp. nov., and Frondihabitans sucicola sp. nov.</title>
        <authorList>
            <person name="Kim S.J."/>
            <person name="Lim J.M."/>
            <person name="Ahn J.H."/>
            <person name="Weon H.Y."/>
            <person name="Hamada M."/>
            <person name="Suzuki K."/>
            <person name="Ahn T.Y."/>
            <person name="Kwon S.W."/>
        </authorList>
    </citation>
    <scope>NUCLEOTIDE SEQUENCE [LARGE SCALE GENOMIC DNA]</scope>
    <source>
        <strain evidence="3 4">NBRC 108727</strain>
    </source>
</reference>
<evidence type="ECO:0000313" key="4">
    <source>
        <dbReference type="Proteomes" id="UP000479756"/>
    </source>
</evidence>
<keyword evidence="1" id="KW-1133">Transmembrane helix</keyword>
<dbReference type="InterPro" id="IPR013974">
    <property type="entry name" value="SAF"/>
</dbReference>
<evidence type="ECO:0000256" key="1">
    <source>
        <dbReference type="SAM" id="Phobius"/>
    </source>
</evidence>
<dbReference type="RefSeq" id="WP_163472423.1">
    <property type="nucleotide sequence ID" value="NZ_JAAGWZ010000001.1"/>
</dbReference>
<feature type="transmembrane region" description="Helical" evidence="1">
    <location>
        <begin position="23"/>
        <end position="46"/>
    </location>
</feature>
<name>A0A7C9TPK2_9MICO</name>
<organism evidence="3 4">
    <name type="scientific">Galbitalea soli</name>
    <dbReference type="NCBI Taxonomy" id="1268042"/>
    <lineage>
        <taxon>Bacteria</taxon>
        <taxon>Bacillati</taxon>
        <taxon>Actinomycetota</taxon>
        <taxon>Actinomycetes</taxon>
        <taxon>Micrococcales</taxon>
        <taxon>Microbacteriaceae</taxon>
        <taxon>Galbitalea</taxon>
    </lineage>
</organism>
<accession>A0A7C9TPK2</accession>
<proteinExistence type="predicted"/>
<sequence>MPEHPPGTPPRTRPRLVWFDPRFGIGLALVVASVIGVSLLVSSMAASDTVLAARHSLAEGTRVTADDFIAVAVRRGGVARLYVQSGRLPKAGAILTHSIAAGELLPDSAVASVAESDRSSVVVPLSSGVPATIGVGSRVQLWSAAPTDGTHFDTPHTIVDTAVVARIVLPDSPLDVAKGTSVELVIPRDNTAAVLQAIASGAAMSIVPLDVHVGG</sequence>
<protein>
    <recommendedName>
        <fullName evidence="2">SAF domain-containing protein</fullName>
    </recommendedName>
</protein>
<keyword evidence="4" id="KW-1185">Reference proteome</keyword>
<dbReference type="EMBL" id="JAAGWZ010000001">
    <property type="protein sequence ID" value="NEM90817.1"/>
    <property type="molecule type" value="Genomic_DNA"/>
</dbReference>
<dbReference type="AlphaFoldDB" id="A0A7C9TPK2"/>
<dbReference type="SMART" id="SM00858">
    <property type="entry name" value="SAF"/>
    <property type="match status" value="1"/>
</dbReference>
<keyword evidence="1" id="KW-0812">Transmembrane</keyword>
<comment type="caution">
    <text evidence="3">The sequence shown here is derived from an EMBL/GenBank/DDBJ whole genome shotgun (WGS) entry which is preliminary data.</text>
</comment>
<gene>
    <name evidence="3" type="ORF">G3T37_05560</name>
</gene>
<keyword evidence="1" id="KW-0472">Membrane</keyword>
<dbReference type="Proteomes" id="UP000479756">
    <property type="component" value="Unassembled WGS sequence"/>
</dbReference>
<evidence type="ECO:0000259" key="2">
    <source>
        <dbReference type="SMART" id="SM00858"/>
    </source>
</evidence>
<evidence type="ECO:0000313" key="3">
    <source>
        <dbReference type="EMBL" id="NEM90817.1"/>
    </source>
</evidence>
<feature type="domain" description="SAF" evidence="2">
    <location>
        <begin position="48"/>
        <end position="111"/>
    </location>
</feature>